<gene>
    <name evidence="2" type="ORF">E2562_019615</name>
</gene>
<evidence type="ECO:0000313" key="3">
    <source>
        <dbReference type="Proteomes" id="UP000479710"/>
    </source>
</evidence>
<name>A0A6G1C804_9ORYZ</name>
<dbReference type="Proteomes" id="UP000479710">
    <property type="component" value="Unassembled WGS sequence"/>
</dbReference>
<reference evidence="2 3" key="1">
    <citation type="submission" date="2019-11" db="EMBL/GenBank/DDBJ databases">
        <title>Whole genome sequence of Oryza granulata.</title>
        <authorList>
            <person name="Li W."/>
        </authorList>
    </citation>
    <scope>NUCLEOTIDE SEQUENCE [LARGE SCALE GENOMIC DNA]</scope>
    <source>
        <strain evidence="3">cv. Menghai</strain>
        <tissue evidence="2">Leaf</tissue>
    </source>
</reference>
<feature type="non-terminal residue" evidence="2">
    <location>
        <position position="1"/>
    </location>
</feature>
<feature type="non-terminal residue" evidence="2">
    <location>
        <position position="84"/>
    </location>
</feature>
<evidence type="ECO:0000256" key="1">
    <source>
        <dbReference type="SAM" id="MobiDB-lite"/>
    </source>
</evidence>
<dbReference type="EMBL" id="SPHZ02000010">
    <property type="protein sequence ID" value="KAF0896117.1"/>
    <property type="molecule type" value="Genomic_DNA"/>
</dbReference>
<accession>A0A6G1C804</accession>
<proteinExistence type="predicted"/>
<comment type="caution">
    <text evidence="2">The sequence shown here is derived from an EMBL/GenBank/DDBJ whole genome shotgun (WGS) entry which is preliminary data.</text>
</comment>
<sequence>PPQDLINGGRGFAPGIGWRLVPEVGNWGARGGRGSTGDDPPRWREACSPLLPQASSSAGGPPLRAHERGEAQQGLAREVGMGTA</sequence>
<feature type="region of interest" description="Disordered" evidence="1">
    <location>
        <begin position="51"/>
        <end position="84"/>
    </location>
</feature>
<organism evidence="2 3">
    <name type="scientific">Oryza meyeriana var. granulata</name>
    <dbReference type="NCBI Taxonomy" id="110450"/>
    <lineage>
        <taxon>Eukaryota</taxon>
        <taxon>Viridiplantae</taxon>
        <taxon>Streptophyta</taxon>
        <taxon>Embryophyta</taxon>
        <taxon>Tracheophyta</taxon>
        <taxon>Spermatophyta</taxon>
        <taxon>Magnoliopsida</taxon>
        <taxon>Liliopsida</taxon>
        <taxon>Poales</taxon>
        <taxon>Poaceae</taxon>
        <taxon>BOP clade</taxon>
        <taxon>Oryzoideae</taxon>
        <taxon>Oryzeae</taxon>
        <taxon>Oryzinae</taxon>
        <taxon>Oryza</taxon>
        <taxon>Oryza meyeriana</taxon>
    </lineage>
</organism>
<keyword evidence="3" id="KW-1185">Reference proteome</keyword>
<protein>
    <submittedName>
        <fullName evidence="2">Uncharacterized protein</fullName>
    </submittedName>
</protein>
<dbReference type="AlphaFoldDB" id="A0A6G1C804"/>
<evidence type="ECO:0000313" key="2">
    <source>
        <dbReference type="EMBL" id="KAF0896117.1"/>
    </source>
</evidence>